<evidence type="ECO:0000313" key="2">
    <source>
        <dbReference type="EMBL" id="OHA90600.1"/>
    </source>
</evidence>
<name>A0A1G2SZX8_9BACT</name>
<sequence length="242" mass="27882">MEGVYDMPATPASVIGRAAHRALEHYYKGGTVEEAIDQGLVYLQMVADFEIAFGKAQSNLAKKKKRKDMERDYHQAISFYLIKPPRHKVLGVEVRALAHIPGIKIPIKAVSDLVVESRVNPREVDIIDHKFVDSYQTPGADNPLFMVQALFNYYTVLETFERPVGRFIIYECKKRKNRDGKSQLRRHVIKFRDHEEDFGLFHRLLSDATKEIQNRKMFLPNPTDMFDGKNSLEVYRLGLIGD</sequence>
<feature type="domain" description="PD-(D/E)XK endonuclease-like" evidence="1">
    <location>
        <begin position="11"/>
        <end position="223"/>
    </location>
</feature>
<comment type="caution">
    <text evidence="2">The sequence shown here is derived from an EMBL/GenBank/DDBJ whole genome shotgun (WGS) entry which is preliminary data.</text>
</comment>
<dbReference type="InterPro" id="IPR038726">
    <property type="entry name" value="PDDEXK_AddAB-type"/>
</dbReference>
<dbReference type="Pfam" id="PF12705">
    <property type="entry name" value="PDDEXK_1"/>
    <property type="match status" value="1"/>
</dbReference>
<evidence type="ECO:0000259" key="1">
    <source>
        <dbReference type="Pfam" id="PF12705"/>
    </source>
</evidence>
<evidence type="ECO:0000313" key="3">
    <source>
        <dbReference type="Proteomes" id="UP000177746"/>
    </source>
</evidence>
<protein>
    <recommendedName>
        <fullName evidence="1">PD-(D/E)XK endonuclease-like domain-containing protein</fullName>
    </recommendedName>
</protein>
<reference evidence="2 3" key="1">
    <citation type="journal article" date="2016" name="Nat. Commun.">
        <title>Thousands of microbial genomes shed light on interconnected biogeochemical processes in an aquifer system.</title>
        <authorList>
            <person name="Anantharaman K."/>
            <person name="Brown C.T."/>
            <person name="Hug L.A."/>
            <person name="Sharon I."/>
            <person name="Castelle C.J."/>
            <person name="Probst A.J."/>
            <person name="Thomas B.C."/>
            <person name="Singh A."/>
            <person name="Wilkins M.J."/>
            <person name="Karaoz U."/>
            <person name="Brodie E.L."/>
            <person name="Williams K.H."/>
            <person name="Hubbard S.S."/>
            <person name="Banfield J.F."/>
        </authorList>
    </citation>
    <scope>NUCLEOTIDE SEQUENCE [LARGE SCALE GENOMIC DNA]</scope>
</reference>
<organism evidence="2 3">
    <name type="scientific">Candidatus Zambryskibacteria bacterium RIFCSPHIGHO2_01_FULL_46_30</name>
    <dbReference type="NCBI Taxonomy" id="1802739"/>
    <lineage>
        <taxon>Bacteria</taxon>
        <taxon>Candidatus Zambryskiibacteriota</taxon>
    </lineage>
</organism>
<accession>A0A1G2SZX8</accession>
<dbReference type="AlphaFoldDB" id="A0A1G2SZX8"/>
<dbReference type="Proteomes" id="UP000177746">
    <property type="component" value="Unassembled WGS sequence"/>
</dbReference>
<gene>
    <name evidence="2" type="ORF">A2665_02560</name>
</gene>
<dbReference type="EMBL" id="MHVI01000031">
    <property type="protein sequence ID" value="OHA90600.1"/>
    <property type="molecule type" value="Genomic_DNA"/>
</dbReference>
<proteinExistence type="predicted"/>